<reference evidence="3" key="1">
    <citation type="journal article" date="2019" name="Int. J. Syst. Evol. Microbiol.">
        <title>The Global Catalogue of Microorganisms (GCM) 10K type strain sequencing project: providing services to taxonomists for standard genome sequencing and annotation.</title>
        <authorList>
            <consortium name="The Broad Institute Genomics Platform"/>
            <consortium name="The Broad Institute Genome Sequencing Center for Infectious Disease"/>
            <person name="Wu L."/>
            <person name="Ma J."/>
        </authorList>
    </citation>
    <scope>NUCLEOTIDE SEQUENCE [LARGE SCALE GENOMIC DNA]</scope>
    <source>
        <strain evidence="3">CGMCC 1.16619</strain>
    </source>
</reference>
<accession>A0ABW0QHZ7</accession>
<dbReference type="InterPro" id="IPR013078">
    <property type="entry name" value="His_Pase_superF_clade-1"/>
</dbReference>
<comment type="caution">
    <text evidence="2">The sequence shown here is derived from an EMBL/GenBank/DDBJ whole genome shotgun (WGS) entry which is preliminary data.</text>
</comment>
<dbReference type="Gene3D" id="3.40.50.1240">
    <property type="entry name" value="Phosphoglycerate mutase-like"/>
    <property type="match status" value="1"/>
</dbReference>
<dbReference type="SUPFAM" id="SSF53254">
    <property type="entry name" value="Phosphoglycerate mutase-like"/>
    <property type="match status" value="1"/>
</dbReference>
<dbReference type="InterPro" id="IPR029033">
    <property type="entry name" value="His_PPase_superfam"/>
</dbReference>
<organism evidence="2 3">
    <name type="scientific">Rhodanobacter ginsengisoli</name>
    <dbReference type="NCBI Taxonomy" id="418646"/>
    <lineage>
        <taxon>Bacteria</taxon>
        <taxon>Pseudomonadati</taxon>
        <taxon>Pseudomonadota</taxon>
        <taxon>Gammaproteobacteria</taxon>
        <taxon>Lysobacterales</taxon>
        <taxon>Rhodanobacteraceae</taxon>
        <taxon>Rhodanobacter</taxon>
    </lineage>
</organism>
<keyword evidence="3" id="KW-1185">Reference proteome</keyword>
<name>A0ABW0QHZ7_9GAMM</name>
<proteinExistence type="predicted"/>
<sequence>MGSALLIRHGQASFGAEDYDKLSAVGEQQSRRLGQWLKQTGQQPDLIVIGSMQRHIRTAELCIEAAGVAAPQLTLAQLDELDHVEIMARHRPDLTSFDDMRAELGASADPQRAFQQLFVAAVARWTGGRHDSEYARSWPAFRERVLHGLQMLAAHEARTIWAFTSGGPIAVIANALVGAPADNPFALGWPLVNTSLTRVALGGDRHSLISYNGWPHLELAGDPGLVTHR</sequence>
<dbReference type="CDD" id="cd07067">
    <property type="entry name" value="HP_PGM_like"/>
    <property type="match status" value="1"/>
</dbReference>
<gene>
    <name evidence="2" type="ORF">ACFPPA_00430</name>
</gene>
<evidence type="ECO:0000313" key="2">
    <source>
        <dbReference type="EMBL" id="MFC5524198.1"/>
    </source>
</evidence>
<dbReference type="SMART" id="SM00855">
    <property type="entry name" value="PGAM"/>
    <property type="match status" value="1"/>
</dbReference>
<dbReference type="Pfam" id="PF00300">
    <property type="entry name" value="His_Phos_1"/>
    <property type="match status" value="1"/>
</dbReference>
<dbReference type="EMBL" id="JBHSNF010000001">
    <property type="protein sequence ID" value="MFC5524198.1"/>
    <property type="molecule type" value="Genomic_DNA"/>
</dbReference>
<protein>
    <submittedName>
        <fullName evidence="2">Histidine phosphatase family protein</fullName>
    </submittedName>
</protein>
<evidence type="ECO:0000313" key="3">
    <source>
        <dbReference type="Proteomes" id="UP001596114"/>
    </source>
</evidence>
<keyword evidence="1" id="KW-0378">Hydrolase</keyword>
<dbReference type="InterPro" id="IPR051021">
    <property type="entry name" value="Mito_Ser/Thr_phosphatase"/>
</dbReference>
<evidence type="ECO:0000256" key="1">
    <source>
        <dbReference type="ARBA" id="ARBA00022801"/>
    </source>
</evidence>
<dbReference type="PANTHER" id="PTHR20935:SF0">
    <property type="entry name" value="SERINE_THREONINE-PROTEIN PHOSPHATASE PGAM5, MITOCHONDRIAL"/>
    <property type="match status" value="1"/>
</dbReference>
<dbReference type="PANTHER" id="PTHR20935">
    <property type="entry name" value="PHOSPHOGLYCERATE MUTASE-RELATED"/>
    <property type="match status" value="1"/>
</dbReference>
<dbReference type="Proteomes" id="UP001596114">
    <property type="component" value="Unassembled WGS sequence"/>
</dbReference>
<dbReference type="RefSeq" id="WP_377316177.1">
    <property type="nucleotide sequence ID" value="NZ_JBHSNF010000001.1"/>
</dbReference>